<name>A0A1C2HXN1_ACITH</name>
<dbReference type="AlphaFoldDB" id="A0A1C2HXN1"/>
<feature type="chain" id="PRO_5008663428" evidence="1">
    <location>
        <begin position="23"/>
        <end position="436"/>
    </location>
</feature>
<keyword evidence="3" id="KW-1185">Reference proteome</keyword>
<protein>
    <submittedName>
        <fullName evidence="2">Uncharacterized protein</fullName>
    </submittedName>
</protein>
<accession>A0A1C2HXN1</accession>
<gene>
    <name evidence="2" type="ORF">A6M23_18150</name>
</gene>
<organism evidence="2 3">
    <name type="scientific">Acidithiobacillus thiooxidans</name>
    <name type="common">Thiobacillus thiooxidans</name>
    <dbReference type="NCBI Taxonomy" id="930"/>
    <lineage>
        <taxon>Bacteria</taxon>
        <taxon>Pseudomonadati</taxon>
        <taxon>Pseudomonadota</taxon>
        <taxon>Acidithiobacillia</taxon>
        <taxon>Acidithiobacillales</taxon>
        <taxon>Acidithiobacillaceae</taxon>
        <taxon>Acidithiobacillus</taxon>
    </lineage>
</organism>
<dbReference type="EMBL" id="LWRY01000263">
    <property type="protein sequence ID" value="OCX68492.1"/>
    <property type="molecule type" value="Genomic_DNA"/>
</dbReference>
<comment type="caution">
    <text evidence="2">The sequence shown here is derived from an EMBL/GenBank/DDBJ whole genome shotgun (WGS) entry which is preliminary data.</text>
</comment>
<feature type="signal peptide" evidence="1">
    <location>
        <begin position="1"/>
        <end position="22"/>
    </location>
</feature>
<reference evidence="2" key="1">
    <citation type="journal article" date="2016" name="Int. J. Mol. Sci.">
        <title>Comparative genomics of the extreme acidophile Acidithiobacillus thiooxidans reveals intraspecific divergence and niche adaptation.</title>
        <authorList>
            <person name="Zhang X."/>
            <person name="Feng X."/>
            <person name="Tao J."/>
            <person name="Ma L."/>
            <person name="Xiao Y."/>
            <person name="Liang Y."/>
            <person name="Liu X."/>
            <person name="Yin H."/>
        </authorList>
    </citation>
    <scope>NUCLEOTIDE SEQUENCE [LARGE SCALE GENOMIC DNA]</scope>
    <source>
        <strain evidence="2">DXS-W</strain>
    </source>
</reference>
<proteinExistence type="predicted"/>
<dbReference type="OrthoDB" id="10012013at2"/>
<dbReference type="RefSeq" id="WP_065973668.1">
    <property type="nucleotide sequence ID" value="NZ_LWRY01000263.1"/>
</dbReference>
<keyword evidence="1" id="KW-0732">Signal</keyword>
<evidence type="ECO:0000313" key="2">
    <source>
        <dbReference type="EMBL" id="OCX68492.1"/>
    </source>
</evidence>
<dbReference type="Proteomes" id="UP000095008">
    <property type="component" value="Unassembled WGS sequence"/>
</dbReference>
<dbReference type="PROSITE" id="PS51257">
    <property type="entry name" value="PROKAR_LIPOPROTEIN"/>
    <property type="match status" value="1"/>
</dbReference>
<sequence length="436" mass="48765">MTRPYHCLFLLLGLGVSCSALAQVAALPVPKDSLAVDAKGTGDPYPRADAMVRRNVSALMERDTGKLQAWNPGDGIYGMWSDGDSTNPPPELEKRFRDTFERCVPLDHAIMPNGFQWGGDVHDFVFSPQAMQATLALQGALFAPFGSTTWKILRYSSYLTTKGRKTRLQLYTRLMWFVTTATPTQLRKSVIKMSADYGYRPADESLRKSSGWLAGDSVTMLSQQVTPHVNTFAMVTADTLGGEDASDRQAVPKSPDHPAKPWSLNCLVTDDFAKDWLSKVKPGSTERWQIKDISLGYVWQLAVLPLGEKTEPYTMAHVDARLARERNLQPEQVAALRKAEQKELTKEAYRDSPKSRARLAEIAALHDKAADVTDQLRRGGYVEKWASMTKDITHRLGMNIDDKIDAMAIVIDVRFQQTIQGLRRTARQIRDFLSSL</sequence>
<evidence type="ECO:0000313" key="3">
    <source>
        <dbReference type="Proteomes" id="UP000095008"/>
    </source>
</evidence>
<evidence type="ECO:0000256" key="1">
    <source>
        <dbReference type="SAM" id="SignalP"/>
    </source>
</evidence>